<accession>A0A7J8QW65</accession>
<reference evidence="2 3" key="1">
    <citation type="journal article" date="2019" name="Genome Biol. Evol.">
        <title>Insights into the evolution of the New World diploid cottons (Gossypium, subgenus Houzingenia) based on genome sequencing.</title>
        <authorList>
            <person name="Grover C.E."/>
            <person name="Arick M.A. 2nd"/>
            <person name="Thrash A."/>
            <person name="Conover J.L."/>
            <person name="Sanders W.S."/>
            <person name="Peterson D.G."/>
            <person name="Frelichowski J.E."/>
            <person name="Scheffler J.A."/>
            <person name="Scheffler B.E."/>
            <person name="Wendel J.F."/>
        </authorList>
    </citation>
    <scope>NUCLEOTIDE SEQUENCE [LARGE SCALE GENOMIC DNA]</scope>
    <source>
        <strain evidence="2">27</strain>
        <tissue evidence="2">Leaf</tissue>
    </source>
</reference>
<evidence type="ECO:0008006" key="4">
    <source>
        <dbReference type="Google" id="ProtNLM"/>
    </source>
</evidence>
<evidence type="ECO:0000313" key="2">
    <source>
        <dbReference type="EMBL" id="MBA0605778.1"/>
    </source>
</evidence>
<proteinExistence type="predicted"/>
<keyword evidence="3" id="KW-1185">Reference proteome</keyword>
<dbReference type="AlphaFoldDB" id="A0A7J8QW65"/>
<gene>
    <name evidence="2" type="ORF">Godav_018316</name>
</gene>
<protein>
    <recommendedName>
        <fullName evidence="4">Zinc knuckle CX2CX4HX4C domain-containing protein</fullName>
    </recommendedName>
</protein>
<dbReference type="Proteomes" id="UP000593561">
    <property type="component" value="Unassembled WGS sequence"/>
</dbReference>
<feature type="region of interest" description="Disordered" evidence="1">
    <location>
        <begin position="53"/>
        <end position="76"/>
    </location>
</feature>
<name>A0A7J8QW65_GOSDV</name>
<organism evidence="2 3">
    <name type="scientific">Gossypium davidsonii</name>
    <name type="common">Davidson's cotton</name>
    <name type="synonym">Gossypium klotzschianum subsp. davidsonii</name>
    <dbReference type="NCBI Taxonomy" id="34287"/>
    <lineage>
        <taxon>Eukaryota</taxon>
        <taxon>Viridiplantae</taxon>
        <taxon>Streptophyta</taxon>
        <taxon>Embryophyta</taxon>
        <taxon>Tracheophyta</taxon>
        <taxon>Spermatophyta</taxon>
        <taxon>Magnoliopsida</taxon>
        <taxon>eudicotyledons</taxon>
        <taxon>Gunneridae</taxon>
        <taxon>Pentapetalae</taxon>
        <taxon>rosids</taxon>
        <taxon>malvids</taxon>
        <taxon>Malvales</taxon>
        <taxon>Malvaceae</taxon>
        <taxon>Malvoideae</taxon>
        <taxon>Gossypium</taxon>
    </lineage>
</organism>
<sequence length="76" mass="8980">MWFRVIIDALNPFCRVVEFVNCEGAEFVCAIRYKCLLRFCYICELIIHSTQRCDKEKSSKSNKMGFQYGKWSRAPT</sequence>
<comment type="caution">
    <text evidence="2">The sequence shown here is derived from an EMBL/GenBank/DDBJ whole genome shotgun (WGS) entry which is preliminary data.</text>
</comment>
<dbReference type="EMBL" id="JABFAC010000001">
    <property type="protein sequence ID" value="MBA0605778.1"/>
    <property type="molecule type" value="Genomic_DNA"/>
</dbReference>
<evidence type="ECO:0000313" key="3">
    <source>
        <dbReference type="Proteomes" id="UP000593561"/>
    </source>
</evidence>
<evidence type="ECO:0000256" key="1">
    <source>
        <dbReference type="SAM" id="MobiDB-lite"/>
    </source>
</evidence>